<organism evidence="2 3">
    <name type="scientific">Caulochytrium protostelioides</name>
    <dbReference type="NCBI Taxonomy" id="1555241"/>
    <lineage>
        <taxon>Eukaryota</taxon>
        <taxon>Fungi</taxon>
        <taxon>Fungi incertae sedis</taxon>
        <taxon>Chytridiomycota</taxon>
        <taxon>Chytridiomycota incertae sedis</taxon>
        <taxon>Chytridiomycetes</taxon>
        <taxon>Caulochytriales</taxon>
        <taxon>Caulochytriaceae</taxon>
        <taxon>Caulochytrium</taxon>
    </lineage>
</organism>
<dbReference type="Gene3D" id="1.25.40.10">
    <property type="entry name" value="Tetratricopeptide repeat domain"/>
    <property type="match status" value="1"/>
</dbReference>
<evidence type="ECO:0000313" key="2">
    <source>
        <dbReference type="EMBL" id="RKO96459.1"/>
    </source>
</evidence>
<feature type="non-terminal residue" evidence="2">
    <location>
        <position position="101"/>
    </location>
</feature>
<dbReference type="SMART" id="SM00028">
    <property type="entry name" value="TPR"/>
    <property type="match status" value="3"/>
</dbReference>
<dbReference type="PANTHER" id="PTHR46423:SF1">
    <property type="entry name" value="RNA POLYMERASE II-ASSOCIATED PROTEIN 3"/>
    <property type="match status" value="1"/>
</dbReference>
<dbReference type="AlphaFoldDB" id="A0A4P9WT91"/>
<dbReference type="Proteomes" id="UP000268535">
    <property type="component" value="Unassembled WGS sequence"/>
</dbReference>
<dbReference type="PROSITE" id="PS50293">
    <property type="entry name" value="TPR_REGION"/>
    <property type="match status" value="1"/>
</dbReference>
<proteinExistence type="predicted"/>
<reference evidence="3" key="1">
    <citation type="journal article" date="2018" name="Nat. Microbiol.">
        <title>Leveraging single-cell genomics to expand the fungal tree of life.</title>
        <authorList>
            <person name="Ahrendt S.R."/>
            <person name="Quandt C.A."/>
            <person name="Ciobanu D."/>
            <person name="Clum A."/>
            <person name="Salamov A."/>
            <person name="Andreopoulos B."/>
            <person name="Cheng J.F."/>
            <person name="Woyke T."/>
            <person name="Pelin A."/>
            <person name="Henrissat B."/>
            <person name="Reynolds N.K."/>
            <person name="Benny G.L."/>
            <person name="Smith M.E."/>
            <person name="James T.Y."/>
            <person name="Grigoriev I.V."/>
        </authorList>
    </citation>
    <scope>NUCLEOTIDE SEQUENCE [LARGE SCALE GENOMIC DNA]</scope>
    <source>
        <strain evidence="3">ATCC 52028</strain>
    </source>
</reference>
<dbReference type="SUPFAM" id="SSF48452">
    <property type="entry name" value="TPR-like"/>
    <property type="match status" value="1"/>
</dbReference>
<dbReference type="GO" id="GO:0101031">
    <property type="term" value="C:protein folding chaperone complex"/>
    <property type="evidence" value="ECO:0007669"/>
    <property type="project" value="TreeGrafter"/>
</dbReference>
<evidence type="ECO:0000313" key="3">
    <source>
        <dbReference type="Proteomes" id="UP000268535"/>
    </source>
</evidence>
<dbReference type="InterPro" id="IPR019734">
    <property type="entry name" value="TPR_rpt"/>
</dbReference>
<dbReference type="EMBL" id="ML009930">
    <property type="protein sequence ID" value="RKO96459.1"/>
    <property type="molecule type" value="Genomic_DNA"/>
</dbReference>
<accession>A0A4P9WT91</accession>
<feature type="non-terminal residue" evidence="2">
    <location>
        <position position="1"/>
    </location>
</feature>
<sequence>AEALKAEANTLFAHKSYEAAIDKYSQAITFNPNVAVYYANSAFAQLQLEYYGAAIADAKRAIAVDPNYVKAYYRRASAYMALGRLKLAINDLKTVVKFAPQ</sequence>
<evidence type="ECO:0000256" key="1">
    <source>
        <dbReference type="ARBA" id="ARBA00022803"/>
    </source>
</evidence>
<dbReference type="InterPro" id="IPR051966">
    <property type="entry name" value="RPAP3"/>
</dbReference>
<dbReference type="InterPro" id="IPR011990">
    <property type="entry name" value="TPR-like_helical_dom_sf"/>
</dbReference>
<protein>
    <submittedName>
        <fullName evidence="2">TPR-like protein</fullName>
    </submittedName>
</protein>
<dbReference type="PANTHER" id="PTHR46423">
    <property type="entry name" value="RNA POLYMERASE II-ASSOCIATED PROTEIN 3"/>
    <property type="match status" value="1"/>
</dbReference>
<gene>
    <name evidence="2" type="ORF">CAUPRSCDRAFT_5244</name>
</gene>
<name>A0A4P9WT91_9FUNG</name>
<keyword evidence="1" id="KW-0802">TPR repeat</keyword>
<dbReference type="Pfam" id="PF13181">
    <property type="entry name" value="TPR_8"/>
    <property type="match status" value="2"/>
</dbReference>